<dbReference type="OrthoDB" id="4802432at2759"/>
<protein>
    <recommendedName>
        <fullName evidence="1">DUF6546 domain-containing protein</fullName>
    </recommendedName>
</protein>
<evidence type="ECO:0000313" key="2">
    <source>
        <dbReference type="EMBL" id="EXF76823.1"/>
    </source>
</evidence>
<proteinExistence type="predicted"/>
<dbReference type="eggNOG" id="ENOG502SM97">
    <property type="taxonomic scope" value="Eukaryota"/>
</dbReference>
<gene>
    <name evidence="2" type="ORF">CFIO01_05117</name>
</gene>
<dbReference type="Proteomes" id="UP000020467">
    <property type="component" value="Unassembled WGS sequence"/>
</dbReference>
<accession>A0A010RX20</accession>
<dbReference type="Pfam" id="PF20183">
    <property type="entry name" value="DUF6546"/>
    <property type="match status" value="1"/>
</dbReference>
<dbReference type="InterPro" id="IPR046676">
    <property type="entry name" value="DUF6546"/>
</dbReference>
<dbReference type="KEGG" id="cfj:CFIO01_05117"/>
<dbReference type="EMBL" id="JARH01000792">
    <property type="protein sequence ID" value="EXF76823.1"/>
    <property type="molecule type" value="Genomic_DNA"/>
</dbReference>
<evidence type="ECO:0000313" key="3">
    <source>
        <dbReference type="Proteomes" id="UP000020467"/>
    </source>
</evidence>
<organism evidence="2 3">
    <name type="scientific">Colletotrichum fioriniae PJ7</name>
    <dbReference type="NCBI Taxonomy" id="1445577"/>
    <lineage>
        <taxon>Eukaryota</taxon>
        <taxon>Fungi</taxon>
        <taxon>Dikarya</taxon>
        <taxon>Ascomycota</taxon>
        <taxon>Pezizomycotina</taxon>
        <taxon>Sordariomycetes</taxon>
        <taxon>Hypocreomycetidae</taxon>
        <taxon>Glomerellales</taxon>
        <taxon>Glomerellaceae</taxon>
        <taxon>Colletotrichum</taxon>
        <taxon>Colletotrichum acutatum species complex</taxon>
    </lineage>
</organism>
<dbReference type="AlphaFoldDB" id="A0A010RX20"/>
<comment type="caution">
    <text evidence="2">The sequence shown here is derived from an EMBL/GenBank/DDBJ whole genome shotgun (WGS) entry which is preliminary data.</text>
</comment>
<dbReference type="HOGENOM" id="CLU_1468046_0_0_1"/>
<keyword evidence="3" id="KW-1185">Reference proteome</keyword>
<sequence>MADKLPPVPAVTSLLLRQQSRRGWKPESLTHMFARLPTLQELQYEPWGGWDNPTQKSTGRGKPLLRDSPWWTFKAVPRFDMRTSTRVPLGEADVGTHALRKPMRDTGQMIALTSLSLEQLSESYITDSGHFFEIRLDWAWSNLRSLALPAKILTPHEDSTEIGALLLAAAAAAKKMPQLETMEV</sequence>
<name>A0A010RX20_9PEZI</name>
<feature type="domain" description="DUF6546" evidence="1">
    <location>
        <begin position="96"/>
        <end position="184"/>
    </location>
</feature>
<reference evidence="2 3" key="1">
    <citation type="submission" date="2014-02" db="EMBL/GenBank/DDBJ databases">
        <title>The genome sequence of Colletotrichum fioriniae PJ7.</title>
        <authorList>
            <person name="Baroncelli R."/>
            <person name="Thon M.R."/>
        </authorList>
    </citation>
    <scope>NUCLEOTIDE SEQUENCE [LARGE SCALE GENOMIC DNA]</scope>
    <source>
        <strain evidence="2 3">PJ7</strain>
    </source>
</reference>
<evidence type="ECO:0000259" key="1">
    <source>
        <dbReference type="Pfam" id="PF20183"/>
    </source>
</evidence>